<reference evidence="2" key="1">
    <citation type="submission" date="2020-10" db="EMBL/GenBank/DDBJ databases">
        <authorList>
            <person name="Gilroy R."/>
        </authorList>
    </citation>
    <scope>NUCLEOTIDE SEQUENCE</scope>
    <source>
        <strain evidence="2">CHK123-3438</strain>
    </source>
</reference>
<sequence>MRETSREEIRALQMKSLEILKVFDRFCRKHKLRYFLCGGCCIGTIRHHGFIPWDDDIDVFMPRPDYERLRRLWQKEMDGTQYALCRSGPDCYLRSMLTAISDEKTTFIKERQADLDICHGVRLEILPLDGCPDNRILRKLQILCALIFQIFNLQEPPTSKGKALEWIGRAMLFLVPTQKGRFRVWRLAEKLMSRYSFDKCRLTTELCSRYQYMVNEYPAWVFEKAVFKEFEGKKFPIPLGYDTYLTMAFGDYMELPPAEKQVPKHDAVFVDLENGYGKYKGIYYCRQEENV</sequence>
<dbReference type="PANTHER" id="PTHR43404">
    <property type="entry name" value="LIPOPOLYSACCHARIDE CHOLINEPHOSPHOTRANSFERASE LICD"/>
    <property type="match status" value="1"/>
</dbReference>
<evidence type="ECO:0000259" key="1">
    <source>
        <dbReference type="Pfam" id="PF04991"/>
    </source>
</evidence>
<evidence type="ECO:0000313" key="2">
    <source>
        <dbReference type="EMBL" id="HIT42163.1"/>
    </source>
</evidence>
<dbReference type="EMBL" id="DVKS01000152">
    <property type="protein sequence ID" value="HIT42163.1"/>
    <property type="molecule type" value="Genomic_DNA"/>
</dbReference>
<dbReference type="InterPro" id="IPR007074">
    <property type="entry name" value="LicD/FKTN/FKRP_NTP_transf"/>
</dbReference>
<accession>A0A9D1KF24</accession>
<reference evidence="2" key="2">
    <citation type="journal article" date="2021" name="PeerJ">
        <title>Extensive microbial diversity within the chicken gut microbiome revealed by metagenomics and culture.</title>
        <authorList>
            <person name="Gilroy R."/>
            <person name="Ravi A."/>
            <person name="Getino M."/>
            <person name="Pursley I."/>
            <person name="Horton D.L."/>
            <person name="Alikhan N.F."/>
            <person name="Baker D."/>
            <person name="Gharbi K."/>
            <person name="Hall N."/>
            <person name="Watson M."/>
            <person name="Adriaenssens E.M."/>
            <person name="Foster-Nyarko E."/>
            <person name="Jarju S."/>
            <person name="Secka A."/>
            <person name="Antonio M."/>
            <person name="Oren A."/>
            <person name="Chaudhuri R.R."/>
            <person name="La Ragione R."/>
            <person name="Hildebrand F."/>
            <person name="Pallen M.J."/>
        </authorList>
    </citation>
    <scope>NUCLEOTIDE SEQUENCE</scope>
    <source>
        <strain evidence="2">CHK123-3438</strain>
    </source>
</reference>
<organism evidence="2 3">
    <name type="scientific">Candidatus Caccovicinus merdipullorum</name>
    <dbReference type="NCBI Taxonomy" id="2840724"/>
    <lineage>
        <taxon>Bacteria</taxon>
        <taxon>Bacillati</taxon>
        <taxon>Bacillota</taxon>
        <taxon>Clostridia</taxon>
        <taxon>Eubacteriales</taxon>
        <taxon>Candidatus Caccovicinus</taxon>
    </lineage>
</organism>
<feature type="domain" description="LicD/FKTN/FKRP nucleotidyltransferase" evidence="1">
    <location>
        <begin position="27"/>
        <end position="250"/>
    </location>
</feature>
<evidence type="ECO:0000313" key="3">
    <source>
        <dbReference type="Proteomes" id="UP000886860"/>
    </source>
</evidence>
<gene>
    <name evidence="2" type="ORF">IAB60_08740</name>
</gene>
<dbReference type="PANTHER" id="PTHR43404:SF2">
    <property type="entry name" value="LIPOPOLYSACCHARIDE CHOLINEPHOSPHOTRANSFERASE LICD"/>
    <property type="match status" value="1"/>
</dbReference>
<protein>
    <submittedName>
        <fullName evidence="2">LicD family protein</fullName>
    </submittedName>
</protein>
<dbReference type="GO" id="GO:0009100">
    <property type="term" value="P:glycoprotein metabolic process"/>
    <property type="evidence" value="ECO:0007669"/>
    <property type="project" value="UniProtKB-ARBA"/>
</dbReference>
<dbReference type="Pfam" id="PF04991">
    <property type="entry name" value="LicD"/>
    <property type="match status" value="1"/>
</dbReference>
<dbReference type="InterPro" id="IPR052942">
    <property type="entry name" value="LPS_cholinephosphotransferase"/>
</dbReference>
<comment type="caution">
    <text evidence="2">The sequence shown here is derived from an EMBL/GenBank/DDBJ whole genome shotgun (WGS) entry which is preliminary data.</text>
</comment>
<dbReference type="Proteomes" id="UP000886860">
    <property type="component" value="Unassembled WGS sequence"/>
</dbReference>
<name>A0A9D1KF24_9FIRM</name>
<proteinExistence type="predicted"/>
<dbReference type="AlphaFoldDB" id="A0A9D1KF24"/>